<organism evidence="4 5">
    <name type="scientific">Cladophialophora carrionii</name>
    <dbReference type="NCBI Taxonomy" id="86049"/>
    <lineage>
        <taxon>Eukaryota</taxon>
        <taxon>Fungi</taxon>
        <taxon>Dikarya</taxon>
        <taxon>Ascomycota</taxon>
        <taxon>Pezizomycotina</taxon>
        <taxon>Eurotiomycetes</taxon>
        <taxon>Chaetothyriomycetidae</taxon>
        <taxon>Chaetothyriales</taxon>
        <taxon>Herpotrichiellaceae</taxon>
        <taxon>Cladophialophora</taxon>
    </lineage>
</organism>
<feature type="transmembrane region" description="Helical" evidence="2">
    <location>
        <begin position="101"/>
        <end position="128"/>
    </location>
</feature>
<dbReference type="EMBL" id="LGRB01000004">
    <property type="protein sequence ID" value="OCT54487.1"/>
    <property type="molecule type" value="Genomic_DNA"/>
</dbReference>
<feature type="transmembrane region" description="Helical" evidence="2">
    <location>
        <begin position="61"/>
        <end position="81"/>
    </location>
</feature>
<dbReference type="InterPro" id="IPR049326">
    <property type="entry name" value="Rhodopsin_dom_fungi"/>
</dbReference>
<protein>
    <recommendedName>
        <fullName evidence="3">Rhodopsin domain-containing protein</fullName>
    </recommendedName>
</protein>
<dbReference type="PANTHER" id="PTHR38794">
    <property type="entry name" value="INTEGRAL MEMBRANE PROTEIN"/>
    <property type="match status" value="1"/>
</dbReference>
<evidence type="ECO:0000256" key="2">
    <source>
        <dbReference type="SAM" id="Phobius"/>
    </source>
</evidence>
<dbReference type="OrthoDB" id="3918601at2759"/>
<dbReference type="STRING" id="86049.A0A1C1D162"/>
<gene>
    <name evidence="4" type="ORF">CLCR_00856</name>
</gene>
<feature type="domain" description="Rhodopsin" evidence="3">
    <location>
        <begin position="46"/>
        <end position="284"/>
    </location>
</feature>
<dbReference type="Pfam" id="PF20684">
    <property type="entry name" value="Fung_rhodopsin"/>
    <property type="match status" value="1"/>
</dbReference>
<feature type="transmembrane region" description="Helical" evidence="2">
    <location>
        <begin position="27"/>
        <end position="49"/>
    </location>
</feature>
<evidence type="ECO:0000313" key="4">
    <source>
        <dbReference type="EMBL" id="OCT54487.1"/>
    </source>
</evidence>
<accession>A0A1C1D162</accession>
<keyword evidence="2" id="KW-0812">Transmembrane</keyword>
<name>A0A1C1D162_9EURO</name>
<dbReference type="AlphaFoldDB" id="A0A1C1D162"/>
<keyword evidence="2" id="KW-0472">Membrane</keyword>
<dbReference type="VEuPathDB" id="FungiDB:CLCR_00856"/>
<evidence type="ECO:0000259" key="3">
    <source>
        <dbReference type="Pfam" id="PF20684"/>
    </source>
</evidence>
<dbReference type="Proteomes" id="UP000094526">
    <property type="component" value="Unassembled WGS sequence"/>
</dbReference>
<dbReference type="VEuPathDB" id="FungiDB:G647_01747"/>
<dbReference type="eggNOG" id="ENOG502SPG6">
    <property type="taxonomic scope" value="Eukaryota"/>
</dbReference>
<reference evidence="5" key="1">
    <citation type="submission" date="2015-07" db="EMBL/GenBank/DDBJ databases">
        <authorList>
            <person name="Teixeira M.M."/>
            <person name="Souza R.C."/>
            <person name="Almeida L.G."/>
            <person name="Vicente V.A."/>
            <person name="de Hoog S."/>
            <person name="Bocca A.L."/>
            <person name="de Almeida S.R."/>
            <person name="Vasconcelos A.T."/>
            <person name="Felipe M.S."/>
        </authorList>
    </citation>
    <scope>NUCLEOTIDE SEQUENCE [LARGE SCALE GENOMIC DNA]</scope>
    <source>
        <strain evidence="5">KSF</strain>
    </source>
</reference>
<feature type="compositionally biased region" description="Basic and acidic residues" evidence="1">
    <location>
        <begin position="347"/>
        <end position="362"/>
    </location>
</feature>
<feature type="compositionally biased region" description="Basic and acidic residues" evidence="1">
    <location>
        <begin position="393"/>
        <end position="410"/>
    </location>
</feature>
<feature type="transmembrane region" description="Helical" evidence="2">
    <location>
        <begin position="187"/>
        <end position="207"/>
    </location>
</feature>
<feature type="region of interest" description="Disordered" evidence="1">
    <location>
        <begin position="338"/>
        <end position="417"/>
    </location>
</feature>
<feature type="transmembrane region" description="Helical" evidence="2">
    <location>
        <begin position="262"/>
        <end position="280"/>
    </location>
</feature>
<dbReference type="PANTHER" id="PTHR38794:SF3">
    <property type="entry name" value="INTEGRAL MEMBRANE PROTEIN"/>
    <property type="match status" value="1"/>
</dbReference>
<keyword evidence="5" id="KW-1185">Reference proteome</keyword>
<keyword evidence="2" id="KW-1133">Transmembrane helix</keyword>
<feature type="transmembrane region" description="Helical" evidence="2">
    <location>
        <begin position="219"/>
        <end position="242"/>
    </location>
</feature>
<sequence>MSGSEGGIYEPLLPPLQDITATNRGPVALATAVTLLIISTLTVVVKLWTRFATTGNFGLNDAAIVVSIVFAFGQAITLAIATDHGLGRHVEDLQDSEIAGLSKLFFASNILLILALAGAKAAVTLLVIAIKPLRFVMLACYALLGLIAVWAVAGVFVLGFQCSGPDRWVLGPSSGPETCIDQYAMQVALRTVDIATDVGIVLLPAVMMRSVQVSAAKRWVVVLLFAVRLITPVFTAVSIVAYDNFYHSNPQDRPWHAVVPSVWTSCALNLSIVTACIPSIKRFLADWAAGLSAITISEPFELEHSSGKTGVGNSNTYAMGSGMGSKLATKLGLSSTSKAEITSTVRSRHDPDDDEVLRDNTARNRSRGAGNRQPDSTSDSVKGLTDGVIMHSIDYRVEYEDQTTDNRDWSSRSSGGR</sequence>
<comment type="caution">
    <text evidence="4">The sequence shown here is derived from an EMBL/GenBank/DDBJ whole genome shotgun (WGS) entry which is preliminary data.</text>
</comment>
<proteinExistence type="predicted"/>
<evidence type="ECO:0000313" key="5">
    <source>
        <dbReference type="Proteomes" id="UP000094526"/>
    </source>
</evidence>
<evidence type="ECO:0000256" key="1">
    <source>
        <dbReference type="SAM" id="MobiDB-lite"/>
    </source>
</evidence>
<feature type="transmembrane region" description="Helical" evidence="2">
    <location>
        <begin position="135"/>
        <end position="160"/>
    </location>
</feature>